<evidence type="ECO:0000256" key="1">
    <source>
        <dbReference type="ARBA" id="ARBA00006484"/>
    </source>
</evidence>
<geneLocation type="plasmid" evidence="4 5">
    <name>p319</name>
</geneLocation>
<comment type="similarity">
    <text evidence="1">Belongs to the short-chain dehydrogenases/reductases (SDR) family.</text>
</comment>
<dbReference type="InterPro" id="IPR036291">
    <property type="entry name" value="NAD(P)-bd_dom_sf"/>
</dbReference>
<dbReference type="KEGG" id="vct:JV59_25830"/>
<feature type="domain" description="Ketoreductase" evidence="3">
    <location>
        <begin position="6"/>
        <end position="184"/>
    </location>
</feature>
<dbReference type="RefSeq" id="WP_040122642.1">
    <property type="nucleotide sequence ID" value="NZ_CP009266.1"/>
</dbReference>
<dbReference type="EMBL" id="CP009620">
    <property type="protein sequence ID" value="AIW22765.1"/>
    <property type="molecule type" value="Genomic_DNA"/>
</dbReference>
<dbReference type="PRINTS" id="PR00080">
    <property type="entry name" value="SDRFAMILY"/>
</dbReference>
<keyword evidence="2" id="KW-0560">Oxidoreductase</keyword>
<evidence type="ECO:0000313" key="5">
    <source>
        <dbReference type="Proteomes" id="UP000030081"/>
    </source>
</evidence>
<keyword evidence="5" id="KW-1185">Reference proteome</keyword>
<name>A0AAN0SI74_9VIBR</name>
<evidence type="ECO:0000313" key="4">
    <source>
        <dbReference type="EMBL" id="AIW22765.1"/>
    </source>
</evidence>
<dbReference type="PANTHER" id="PTHR48107:SF7">
    <property type="entry name" value="RE15974P"/>
    <property type="match status" value="1"/>
</dbReference>
<dbReference type="InterPro" id="IPR002347">
    <property type="entry name" value="SDR_fam"/>
</dbReference>
<dbReference type="Pfam" id="PF13561">
    <property type="entry name" value="adh_short_C2"/>
    <property type="match status" value="1"/>
</dbReference>
<accession>A0AAN0SI74</accession>
<organism evidence="4 5">
    <name type="scientific">Vibrio coralliilyticus</name>
    <dbReference type="NCBI Taxonomy" id="190893"/>
    <lineage>
        <taxon>Bacteria</taxon>
        <taxon>Pseudomonadati</taxon>
        <taxon>Pseudomonadota</taxon>
        <taxon>Gammaproteobacteria</taxon>
        <taxon>Vibrionales</taxon>
        <taxon>Vibrionaceae</taxon>
        <taxon>Vibrio</taxon>
    </lineage>
</organism>
<dbReference type="GO" id="GO:0016614">
    <property type="term" value="F:oxidoreductase activity, acting on CH-OH group of donors"/>
    <property type="evidence" value="ECO:0007669"/>
    <property type="project" value="UniProtKB-ARBA"/>
</dbReference>
<dbReference type="AlphaFoldDB" id="A0AAN0SI74"/>
<dbReference type="CDD" id="cd05362">
    <property type="entry name" value="THN_reductase-like_SDR_c"/>
    <property type="match status" value="1"/>
</dbReference>
<dbReference type="PANTHER" id="PTHR48107">
    <property type="entry name" value="NADPH-DEPENDENT ALDEHYDE REDUCTASE-LIKE PROTEIN, CHLOROPLASTIC-RELATED"/>
    <property type="match status" value="1"/>
</dbReference>
<evidence type="ECO:0000256" key="2">
    <source>
        <dbReference type="ARBA" id="ARBA00023002"/>
    </source>
</evidence>
<protein>
    <submittedName>
        <fullName evidence="4">3-ketoacyl-ACP reductase</fullName>
    </submittedName>
</protein>
<dbReference type="SUPFAM" id="SSF51735">
    <property type="entry name" value="NAD(P)-binding Rossmann-fold domains"/>
    <property type="match status" value="1"/>
</dbReference>
<gene>
    <name evidence="4" type="ORF">IX92_27305</name>
</gene>
<dbReference type="Proteomes" id="UP000030081">
    <property type="component" value="Plasmid p319"/>
</dbReference>
<dbReference type="InterPro" id="IPR057326">
    <property type="entry name" value="KR_dom"/>
</dbReference>
<keyword evidence="4" id="KW-0614">Plasmid</keyword>
<proteinExistence type="inferred from homology"/>
<dbReference type="PRINTS" id="PR00081">
    <property type="entry name" value="GDHRDH"/>
</dbReference>
<sequence>MTQPTSLALITGASGGIGTAIAQRLSKDGVTVILNYATNKTAAEEVAQEIQFNGGHAFLHQADVSDPHAMAQMFDDIEQQHGPIDILVNSAGIMHLAPLAEVDDEALSRQIAINLNGTVYGLREAAKRMPSGGRIINLSTSVVGLNLEGYGVYAATKAAVESLTRIGANEFRGRSVTVNAIAPGPTATELFLKGKSEAQIARLANMAPMERLGTPEDIASMVAFLCGPEGQWVNGQVLRVNGGLV</sequence>
<dbReference type="KEGG" id="vcy:IX92_27305"/>
<dbReference type="SMART" id="SM00822">
    <property type="entry name" value="PKS_KR"/>
    <property type="match status" value="1"/>
</dbReference>
<evidence type="ECO:0000259" key="3">
    <source>
        <dbReference type="SMART" id="SM00822"/>
    </source>
</evidence>
<dbReference type="Gene3D" id="3.40.50.720">
    <property type="entry name" value="NAD(P)-binding Rossmann-like Domain"/>
    <property type="match status" value="1"/>
</dbReference>
<dbReference type="FunFam" id="3.40.50.720:FF:000084">
    <property type="entry name" value="Short-chain dehydrogenase reductase"/>
    <property type="match status" value="1"/>
</dbReference>
<reference evidence="4 5" key="1">
    <citation type="submission" date="2014-10" db="EMBL/GenBank/DDBJ databases">
        <title>The Complete Genome Sequence for the Shellfish Pathogen Vibrio coralliilyticus RE98 Isolated from a Shellfish Hatchery.</title>
        <authorList>
            <person name="Richards G.P."/>
            <person name="Bono J.L."/>
            <person name="Watson M.A."/>
            <person name="Needleman D.S."/>
        </authorList>
    </citation>
    <scope>NUCLEOTIDE SEQUENCE [LARGE SCALE GENOMIC DNA]</scope>
    <source>
        <strain evidence="4 5">RE98</strain>
        <plasmid evidence="4 5">p319</plasmid>
    </source>
</reference>